<proteinExistence type="predicted"/>
<sequence length="86" mass="9167">WVSVAASTRFATRAPRCLTGRPSNRPTSRCCGWPSRAGIAPPTSSPSPRRCRANSASRRTSSRRPSRLVAPQAGSLMCRSAARQGA</sequence>
<feature type="non-terminal residue" evidence="2">
    <location>
        <position position="1"/>
    </location>
</feature>
<feature type="region of interest" description="Disordered" evidence="1">
    <location>
        <begin position="16"/>
        <end position="86"/>
    </location>
</feature>
<feature type="non-terminal residue" evidence="2">
    <location>
        <position position="86"/>
    </location>
</feature>
<evidence type="ECO:0000313" key="2">
    <source>
        <dbReference type="EMBL" id="CAA9586356.1"/>
    </source>
</evidence>
<accession>A0A6J4VRY4</accession>
<reference evidence="2" key="1">
    <citation type="submission" date="2020-02" db="EMBL/GenBank/DDBJ databases">
        <authorList>
            <person name="Meier V. D."/>
        </authorList>
    </citation>
    <scope>NUCLEOTIDE SEQUENCE</scope>
    <source>
        <strain evidence="2">AVDCRST_MAG88</strain>
    </source>
</reference>
<protein>
    <submittedName>
        <fullName evidence="2">Uncharacterized protein</fullName>
    </submittedName>
</protein>
<gene>
    <name evidence="2" type="ORF">AVDCRST_MAG88-4003</name>
</gene>
<organism evidence="2">
    <name type="scientific">uncultured Thermomicrobiales bacterium</name>
    <dbReference type="NCBI Taxonomy" id="1645740"/>
    <lineage>
        <taxon>Bacteria</taxon>
        <taxon>Pseudomonadati</taxon>
        <taxon>Thermomicrobiota</taxon>
        <taxon>Thermomicrobia</taxon>
        <taxon>Thermomicrobiales</taxon>
        <taxon>environmental samples</taxon>
    </lineage>
</organism>
<dbReference type="EMBL" id="CADCWM010000988">
    <property type="protein sequence ID" value="CAA9586356.1"/>
    <property type="molecule type" value="Genomic_DNA"/>
</dbReference>
<evidence type="ECO:0000256" key="1">
    <source>
        <dbReference type="SAM" id="MobiDB-lite"/>
    </source>
</evidence>
<dbReference type="AlphaFoldDB" id="A0A6J4VRY4"/>
<name>A0A6J4VRY4_9BACT</name>